<keyword evidence="2" id="KW-1185">Reference proteome</keyword>
<dbReference type="AlphaFoldDB" id="A0A8X6MC03"/>
<reference evidence="1" key="1">
    <citation type="submission" date="2020-08" db="EMBL/GenBank/DDBJ databases">
        <title>Multicomponent nature underlies the extraordinary mechanical properties of spider dragline silk.</title>
        <authorList>
            <person name="Kono N."/>
            <person name="Nakamura H."/>
            <person name="Mori M."/>
            <person name="Yoshida Y."/>
            <person name="Ohtoshi R."/>
            <person name="Malay A.D."/>
            <person name="Moran D.A.P."/>
            <person name="Tomita M."/>
            <person name="Numata K."/>
            <person name="Arakawa K."/>
        </authorList>
    </citation>
    <scope>NUCLEOTIDE SEQUENCE</scope>
</reference>
<comment type="caution">
    <text evidence="1">The sequence shown here is derived from an EMBL/GenBank/DDBJ whole genome shotgun (WGS) entry which is preliminary data.</text>
</comment>
<accession>A0A8X6MC03</accession>
<proteinExistence type="predicted"/>
<protein>
    <submittedName>
        <fullName evidence="1">Uncharacterized protein</fullName>
    </submittedName>
</protein>
<name>A0A8X6MC03_NEPPI</name>
<evidence type="ECO:0000313" key="2">
    <source>
        <dbReference type="Proteomes" id="UP000887013"/>
    </source>
</evidence>
<dbReference type="Proteomes" id="UP000887013">
    <property type="component" value="Unassembled WGS sequence"/>
</dbReference>
<evidence type="ECO:0000313" key="1">
    <source>
        <dbReference type="EMBL" id="GFS39712.1"/>
    </source>
</evidence>
<organism evidence="1 2">
    <name type="scientific">Nephila pilipes</name>
    <name type="common">Giant wood spider</name>
    <name type="synonym">Nephila maculata</name>
    <dbReference type="NCBI Taxonomy" id="299642"/>
    <lineage>
        <taxon>Eukaryota</taxon>
        <taxon>Metazoa</taxon>
        <taxon>Ecdysozoa</taxon>
        <taxon>Arthropoda</taxon>
        <taxon>Chelicerata</taxon>
        <taxon>Arachnida</taxon>
        <taxon>Araneae</taxon>
        <taxon>Araneomorphae</taxon>
        <taxon>Entelegynae</taxon>
        <taxon>Araneoidea</taxon>
        <taxon>Nephilidae</taxon>
        <taxon>Nephila</taxon>
    </lineage>
</organism>
<feature type="non-terminal residue" evidence="1">
    <location>
        <position position="1"/>
    </location>
</feature>
<dbReference type="OrthoDB" id="415822at2759"/>
<sequence>AAGVDEVSITKFEENLKRQSIQTMESGCHPKLSEPVKKAVAMKDTEEDKEFRCLFKRSTG</sequence>
<gene>
    <name evidence="1" type="ORF">NPIL_334641</name>
</gene>
<dbReference type="EMBL" id="BMAW01089420">
    <property type="protein sequence ID" value="GFS39712.1"/>
    <property type="molecule type" value="Genomic_DNA"/>
</dbReference>